<dbReference type="HOGENOM" id="CLU_009122_4_0_1"/>
<dbReference type="AlphaFoldDB" id="A0A0C9SLB0"/>
<reference evidence="2 3" key="1">
    <citation type="submission" date="2014-06" db="EMBL/GenBank/DDBJ databases">
        <title>Evolutionary Origins and Diversification of the Mycorrhizal Mutualists.</title>
        <authorList>
            <consortium name="DOE Joint Genome Institute"/>
            <consortium name="Mycorrhizal Genomics Consortium"/>
            <person name="Kohler A."/>
            <person name="Kuo A."/>
            <person name="Nagy L.G."/>
            <person name="Floudas D."/>
            <person name="Copeland A."/>
            <person name="Barry K.W."/>
            <person name="Cichocki N."/>
            <person name="Veneault-Fourrey C."/>
            <person name="LaButti K."/>
            <person name="Lindquist E.A."/>
            <person name="Lipzen A."/>
            <person name="Lundell T."/>
            <person name="Morin E."/>
            <person name="Murat C."/>
            <person name="Riley R."/>
            <person name="Ohm R."/>
            <person name="Sun H."/>
            <person name="Tunlid A."/>
            <person name="Henrissat B."/>
            <person name="Grigoriev I.V."/>
            <person name="Hibbett D.S."/>
            <person name="Martin F."/>
        </authorList>
    </citation>
    <scope>NUCLEOTIDE SEQUENCE [LARGE SCALE GENOMIC DNA]</scope>
    <source>
        <strain evidence="2 3">FD-325 SS-3</strain>
    </source>
</reference>
<feature type="compositionally biased region" description="Basic and acidic residues" evidence="1">
    <location>
        <begin position="407"/>
        <end position="420"/>
    </location>
</feature>
<dbReference type="EMBL" id="KN832568">
    <property type="protein sequence ID" value="KII85171.1"/>
    <property type="molecule type" value="Genomic_DNA"/>
</dbReference>
<dbReference type="InterPro" id="IPR041078">
    <property type="entry name" value="Plavaka"/>
</dbReference>
<accession>A0A0C9SLB0</accession>
<protein>
    <submittedName>
        <fullName evidence="2">Unplaced genomic scaffold PLICRscaffold_15, whole genome shotgun sequence</fullName>
    </submittedName>
</protein>
<feature type="region of interest" description="Disordered" evidence="1">
    <location>
        <begin position="396"/>
        <end position="436"/>
    </location>
</feature>
<name>A0A0C9SLB0_PLICR</name>
<dbReference type="OrthoDB" id="3239511at2759"/>
<organism evidence="2 3">
    <name type="scientific">Plicaturopsis crispa FD-325 SS-3</name>
    <dbReference type="NCBI Taxonomy" id="944288"/>
    <lineage>
        <taxon>Eukaryota</taxon>
        <taxon>Fungi</taxon>
        <taxon>Dikarya</taxon>
        <taxon>Basidiomycota</taxon>
        <taxon>Agaricomycotina</taxon>
        <taxon>Agaricomycetes</taxon>
        <taxon>Agaricomycetidae</taxon>
        <taxon>Amylocorticiales</taxon>
        <taxon>Amylocorticiaceae</taxon>
        <taxon>Plicatura</taxon>
        <taxon>Plicaturopsis crispa</taxon>
    </lineage>
</organism>
<dbReference type="Pfam" id="PF18759">
    <property type="entry name" value="Plavaka"/>
    <property type="match status" value="1"/>
</dbReference>
<evidence type="ECO:0000313" key="2">
    <source>
        <dbReference type="EMBL" id="KII85171.1"/>
    </source>
</evidence>
<dbReference type="Proteomes" id="UP000053263">
    <property type="component" value="Unassembled WGS sequence"/>
</dbReference>
<sequence>MSTKRVRMHPMIVRPAFLPGPIRNASGNGGGLLVGYMPIIEDPADPSDRSEASKIVFANFKREVYHKVLGVVFGPMRGPAKHGEAVGCGDMIARVLYPGIPYHSLDGEEACALACCRAALANYPCPRCLVHRDDLDKITQTFPPRTIETMMRTYHDALGASTQTEREEILRNQGLHATENFFWSFPNSCPYSGNSYETLHADDGGKGGKHLIPHVKDVLRDRRLLGHLNQNMRQVPRWPGLKHINNLTTTEYADGQVHLDTLRCLLPCIVQLLPRNSPLVHCIRAYAQFRIMISLRCITEAQIERLRGYIADYEKWCKEVTKTTHKSFKFPKQHHTPHVLEDLVEKGATYNYSARPGEGFHQESHDAYEQTNGKNVDPQVTRIEENKEVMAAIRMAVDASDKASGTRRAENTTDEPRDSPADDDGADDPGGIDRRQHWALGASDPFTDAQSLEISQRANSAFQKFDPKLRTFLQTNIPDDAVGTGPIKIRPYKCLYLKYQSLEDWSEARDIMRCSSRFHQRERRDCVLVNTEGSDLTCARLCGLFACYLPSGRTCDVALVQYFKSTKWRPRTEWAGCRVYEEKAISRTEFVMLRFLVRGVHMIPAFDSLKPPIHYLNDTVDGDIFLRAGN</sequence>
<gene>
    <name evidence="2" type="ORF">PLICRDRAFT_57110</name>
</gene>
<evidence type="ECO:0000256" key="1">
    <source>
        <dbReference type="SAM" id="MobiDB-lite"/>
    </source>
</evidence>
<keyword evidence="3" id="KW-1185">Reference proteome</keyword>
<proteinExistence type="predicted"/>
<evidence type="ECO:0000313" key="3">
    <source>
        <dbReference type="Proteomes" id="UP000053263"/>
    </source>
</evidence>